<keyword evidence="2" id="KW-0489">Methyltransferase</keyword>
<dbReference type="GO" id="GO:0008757">
    <property type="term" value="F:S-adenosylmethionine-dependent methyltransferase activity"/>
    <property type="evidence" value="ECO:0007669"/>
    <property type="project" value="InterPro"/>
</dbReference>
<dbReference type="EMBL" id="CP089285">
    <property type="protein sequence ID" value="UTO56740.1"/>
    <property type="molecule type" value="Genomic_DNA"/>
</dbReference>
<evidence type="ECO:0000313" key="3">
    <source>
        <dbReference type="EMBL" id="UTO56740.1"/>
    </source>
</evidence>
<dbReference type="Proteomes" id="UP001059985">
    <property type="component" value="Chromosome"/>
</dbReference>
<proteinExistence type="predicted"/>
<evidence type="ECO:0000313" key="2">
    <source>
        <dbReference type="EMBL" id="UTO55825.1"/>
    </source>
</evidence>
<dbReference type="GO" id="GO:0032259">
    <property type="term" value="P:methylation"/>
    <property type="evidence" value="ECO:0007669"/>
    <property type="project" value="UniProtKB-KW"/>
</dbReference>
<dbReference type="Pfam" id="PF08241">
    <property type="entry name" value="Methyltransf_11"/>
    <property type="match status" value="1"/>
</dbReference>
<dbReference type="InterPro" id="IPR013216">
    <property type="entry name" value="Methyltransf_11"/>
</dbReference>
<dbReference type="CDD" id="cd02440">
    <property type="entry name" value="AdoMet_MTases"/>
    <property type="match status" value="1"/>
</dbReference>
<dbReference type="PANTHER" id="PTHR43861:SF1">
    <property type="entry name" value="TRANS-ACONITATE 2-METHYLTRANSFERASE"/>
    <property type="match status" value="1"/>
</dbReference>
<evidence type="ECO:0000313" key="4">
    <source>
        <dbReference type="Proteomes" id="UP001059822"/>
    </source>
</evidence>
<dbReference type="Proteomes" id="UP001059822">
    <property type="component" value="Chromosome"/>
</dbReference>
<reference evidence="2" key="1">
    <citation type="journal article" date="2022" name="Microorganisms">
        <title>Assembly and Comparison of Ca. Neoehrlichia mikurensis Genomes.</title>
        <authorList>
            <person name="Azagi T."/>
            <person name="Dirks R.P."/>
            <person name="Yebra-Pimentel E.S."/>
            <person name="Schaap P.J."/>
            <person name="Koehorst J.J."/>
            <person name="Esser H.J."/>
            <person name="Sprong H."/>
        </authorList>
    </citation>
    <scope>NUCLEOTIDE SEQUENCE</scope>
    <source>
        <strain evidence="3">18-2804</strain>
        <strain evidence="2">18-2837</strain>
    </source>
</reference>
<gene>
    <name evidence="3" type="ORF">LUA81_02020</name>
    <name evidence="2" type="ORF">LUA82_02040</name>
</gene>
<dbReference type="AlphaFoldDB" id="A0A9Q9BTB8"/>
<organism evidence="2 4">
    <name type="scientific">Neoehrlichia mikurensis</name>
    <dbReference type="NCBI Taxonomy" id="89586"/>
    <lineage>
        <taxon>Bacteria</taxon>
        <taxon>Pseudomonadati</taxon>
        <taxon>Pseudomonadota</taxon>
        <taxon>Alphaproteobacteria</taxon>
        <taxon>Rickettsiales</taxon>
        <taxon>Anaplasmataceae</taxon>
        <taxon>Candidatus Neoehrlichia</taxon>
    </lineage>
</organism>
<sequence length="249" mass="29020">MSFLTYKVKSAFNEASCYYDNFSVMQYEIAQKLCNLVYINGNEGKILDVGCGTGYIGKILKIENAEFFQIDLSEKMCNIAKKKTNGLSVNCNMDMMPFKENTFDIIISSMAMHWTDNIFVTLKSVLSILKPKSQLYITIPIFGTLQELIAVNKKIGSNFNYFYKVYELKNIIDVLGAKVQYIDCIECRQYYKTFREFLVNMKMTGSYIKKSFCNTKYNIFTLSRKYEKLYVDQGKIFSSWHIMYLIVKK</sequence>
<feature type="domain" description="Methyltransferase type 11" evidence="1">
    <location>
        <begin position="47"/>
        <end position="137"/>
    </location>
</feature>
<name>A0A9Q9BTB8_9RICK</name>
<keyword evidence="5" id="KW-1185">Reference proteome</keyword>
<evidence type="ECO:0000313" key="5">
    <source>
        <dbReference type="Proteomes" id="UP001059985"/>
    </source>
</evidence>
<dbReference type="EMBL" id="CP089286">
    <property type="protein sequence ID" value="UTO55825.1"/>
    <property type="molecule type" value="Genomic_DNA"/>
</dbReference>
<dbReference type="PANTHER" id="PTHR43861">
    <property type="entry name" value="TRANS-ACONITATE 2-METHYLTRANSFERASE-RELATED"/>
    <property type="match status" value="1"/>
</dbReference>
<accession>A0A9Q9BTB8</accession>
<dbReference type="RefSeq" id="WP_218194429.1">
    <property type="nucleotide sequence ID" value="NZ_CP054597.1"/>
</dbReference>
<keyword evidence="2" id="KW-0808">Transferase</keyword>
<protein>
    <submittedName>
        <fullName evidence="2">Methyltransferase domain-containing protein</fullName>
    </submittedName>
</protein>
<evidence type="ECO:0000259" key="1">
    <source>
        <dbReference type="Pfam" id="PF08241"/>
    </source>
</evidence>